<accession>A0A9D4JVA4</accession>
<reference evidence="1" key="2">
    <citation type="submission" date="2020-11" db="EMBL/GenBank/DDBJ databases">
        <authorList>
            <person name="McCartney M.A."/>
            <person name="Auch B."/>
            <person name="Kono T."/>
            <person name="Mallez S."/>
            <person name="Becker A."/>
            <person name="Gohl D.M."/>
            <person name="Silverstein K.A.T."/>
            <person name="Koren S."/>
            <person name="Bechman K.B."/>
            <person name="Herman A."/>
            <person name="Abrahante J.E."/>
            <person name="Garbe J."/>
        </authorList>
    </citation>
    <scope>NUCLEOTIDE SEQUENCE</scope>
    <source>
        <strain evidence="1">Duluth1</strain>
        <tissue evidence="1">Whole animal</tissue>
    </source>
</reference>
<gene>
    <name evidence="1" type="ORF">DPMN_127944</name>
</gene>
<reference evidence="1" key="1">
    <citation type="journal article" date="2019" name="bioRxiv">
        <title>The Genome of the Zebra Mussel, Dreissena polymorpha: A Resource for Invasive Species Research.</title>
        <authorList>
            <person name="McCartney M.A."/>
            <person name="Auch B."/>
            <person name="Kono T."/>
            <person name="Mallez S."/>
            <person name="Zhang Y."/>
            <person name="Obille A."/>
            <person name="Becker A."/>
            <person name="Abrahante J.E."/>
            <person name="Garbe J."/>
            <person name="Badalamenti J.P."/>
            <person name="Herman A."/>
            <person name="Mangelson H."/>
            <person name="Liachko I."/>
            <person name="Sullivan S."/>
            <person name="Sone E.D."/>
            <person name="Koren S."/>
            <person name="Silverstein K.A.T."/>
            <person name="Beckman K.B."/>
            <person name="Gohl D.M."/>
        </authorList>
    </citation>
    <scope>NUCLEOTIDE SEQUENCE</scope>
    <source>
        <strain evidence="1">Duluth1</strain>
        <tissue evidence="1">Whole animal</tissue>
    </source>
</reference>
<keyword evidence="2" id="KW-1185">Reference proteome</keyword>
<evidence type="ECO:0000313" key="2">
    <source>
        <dbReference type="Proteomes" id="UP000828390"/>
    </source>
</evidence>
<organism evidence="1 2">
    <name type="scientific">Dreissena polymorpha</name>
    <name type="common">Zebra mussel</name>
    <name type="synonym">Mytilus polymorpha</name>
    <dbReference type="NCBI Taxonomy" id="45954"/>
    <lineage>
        <taxon>Eukaryota</taxon>
        <taxon>Metazoa</taxon>
        <taxon>Spiralia</taxon>
        <taxon>Lophotrochozoa</taxon>
        <taxon>Mollusca</taxon>
        <taxon>Bivalvia</taxon>
        <taxon>Autobranchia</taxon>
        <taxon>Heteroconchia</taxon>
        <taxon>Euheterodonta</taxon>
        <taxon>Imparidentia</taxon>
        <taxon>Neoheterodontei</taxon>
        <taxon>Myida</taxon>
        <taxon>Dreissenoidea</taxon>
        <taxon>Dreissenidae</taxon>
        <taxon>Dreissena</taxon>
    </lineage>
</organism>
<dbReference type="Proteomes" id="UP000828390">
    <property type="component" value="Unassembled WGS sequence"/>
</dbReference>
<protein>
    <submittedName>
        <fullName evidence="1">Uncharacterized protein</fullName>
    </submittedName>
</protein>
<comment type="caution">
    <text evidence="1">The sequence shown here is derived from an EMBL/GenBank/DDBJ whole genome shotgun (WGS) entry which is preliminary data.</text>
</comment>
<name>A0A9D4JVA4_DREPO</name>
<sequence length="104" mass="10748">MRRKADMALSQKKKVSAASLLASSLSPEAVVQKLQKSKATATVTATTTSLGDSELVEAAVAAESQASATKSAPVVPAKDVPLSTATELRKEVNLASIMKQPGMH</sequence>
<dbReference type="AlphaFoldDB" id="A0A9D4JVA4"/>
<dbReference type="EMBL" id="JAIWYP010000005">
    <property type="protein sequence ID" value="KAH3826055.1"/>
    <property type="molecule type" value="Genomic_DNA"/>
</dbReference>
<proteinExistence type="predicted"/>
<evidence type="ECO:0000313" key="1">
    <source>
        <dbReference type="EMBL" id="KAH3826055.1"/>
    </source>
</evidence>